<dbReference type="EMBL" id="CACVAV010000326">
    <property type="protein sequence ID" value="CAA6821258.1"/>
    <property type="molecule type" value="Genomic_DNA"/>
</dbReference>
<evidence type="ECO:0000313" key="2">
    <source>
        <dbReference type="EMBL" id="CAA6821258.1"/>
    </source>
</evidence>
<dbReference type="AlphaFoldDB" id="A0A6S6TYR3"/>
<sequence length="37" mass="4111">MGNGTLSAPIDIFDLLMHALPVTILILKLLFQKKDTE</sequence>
<keyword evidence="1" id="KW-0812">Transmembrane</keyword>
<proteinExistence type="predicted"/>
<keyword evidence="1" id="KW-1133">Transmembrane helix</keyword>
<reference evidence="2" key="1">
    <citation type="submission" date="2020-01" db="EMBL/GenBank/DDBJ databases">
        <authorList>
            <person name="Meier V. D."/>
            <person name="Meier V D."/>
        </authorList>
    </citation>
    <scope>NUCLEOTIDE SEQUENCE</scope>
    <source>
        <strain evidence="2">HLG_WM_MAG_08</strain>
    </source>
</reference>
<organism evidence="2">
    <name type="scientific">uncultured Thiotrichaceae bacterium</name>
    <dbReference type="NCBI Taxonomy" id="298394"/>
    <lineage>
        <taxon>Bacteria</taxon>
        <taxon>Pseudomonadati</taxon>
        <taxon>Pseudomonadota</taxon>
        <taxon>Gammaproteobacteria</taxon>
        <taxon>Thiotrichales</taxon>
        <taxon>Thiotrichaceae</taxon>
        <taxon>environmental samples</taxon>
    </lineage>
</organism>
<accession>A0A6S6TYR3</accession>
<feature type="transmembrane region" description="Helical" evidence="1">
    <location>
        <begin position="12"/>
        <end position="31"/>
    </location>
</feature>
<gene>
    <name evidence="2" type="ORF">HELGO_WM54425</name>
</gene>
<protein>
    <submittedName>
        <fullName evidence="2">Uncharacterized protein</fullName>
    </submittedName>
</protein>
<keyword evidence="1" id="KW-0472">Membrane</keyword>
<name>A0A6S6TYR3_9GAMM</name>
<evidence type="ECO:0000256" key="1">
    <source>
        <dbReference type="SAM" id="Phobius"/>
    </source>
</evidence>